<reference evidence="2 3" key="1">
    <citation type="submission" date="2015-01" db="EMBL/GenBank/DDBJ databases">
        <title>Evolution of Trichinella species and genotypes.</title>
        <authorList>
            <person name="Korhonen P.K."/>
            <person name="Edoardo P."/>
            <person name="Giuseppe L.R."/>
            <person name="Gasser R.B."/>
        </authorList>
    </citation>
    <scope>NUCLEOTIDE SEQUENCE [LARGE SCALE GENOMIC DNA]</scope>
    <source>
        <strain evidence="2">ISS1029</strain>
    </source>
</reference>
<dbReference type="EMBL" id="JYDP01000001">
    <property type="protein sequence ID" value="KRZ19388.1"/>
    <property type="molecule type" value="Genomic_DNA"/>
</dbReference>
<evidence type="ECO:0000313" key="2">
    <source>
        <dbReference type="EMBL" id="KRZ19388.1"/>
    </source>
</evidence>
<comment type="caution">
    <text evidence="2">The sequence shown here is derived from an EMBL/GenBank/DDBJ whole genome shotgun (WGS) entry which is preliminary data.</text>
</comment>
<proteinExistence type="predicted"/>
<evidence type="ECO:0000256" key="1">
    <source>
        <dbReference type="SAM" id="MobiDB-lite"/>
    </source>
</evidence>
<name>A0A0V1I992_9BILA</name>
<gene>
    <name evidence="2" type="ORF">T11_18208</name>
</gene>
<feature type="region of interest" description="Disordered" evidence="1">
    <location>
        <begin position="1"/>
        <end position="29"/>
    </location>
</feature>
<dbReference type="Proteomes" id="UP000055024">
    <property type="component" value="Unassembled WGS sequence"/>
</dbReference>
<organism evidence="2 3">
    <name type="scientific">Trichinella zimbabwensis</name>
    <dbReference type="NCBI Taxonomy" id="268475"/>
    <lineage>
        <taxon>Eukaryota</taxon>
        <taxon>Metazoa</taxon>
        <taxon>Ecdysozoa</taxon>
        <taxon>Nematoda</taxon>
        <taxon>Enoplea</taxon>
        <taxon>Dorylaimia</taxon>
        <taxon>Trichinellida</taxon>
        <taxon>Trichinellidae</taxon>
        <taxon>Trichinella</taxon>
    </lineage>
</organism>
<accession>A0A0V1I992</accession>
<protein>
    <submittedName>
        <fullName evidence="2">Uncharacterized protein</fullName>
    </submittedName>
</protein>
<keyword evidence="3" id="KW-1185">Reference proteome</keyword>
<evidence type="ECO:0000313" key="3">
    <source>
        <dbReference type="Proteomes" id="UP000055024"/>
    </source>
</evidence>
<dbReference type="AlphaFoldDB" id="A0A0V1I992"/>
<sequence length="128" mass="14342">MYQTYEEISDSRDMSCETPDMHGSHGRSSQLFRECSSKVIFVSPLLPGELDSNRQPSIRSPQSDVTLRLLSIFVTKPFTDTHNEKTDVTKHITHGHTTTTTTTITTKSLLPSSVALVTVYRENQNANI</sequence>
<feature type="compositionally biased region" description="Basic and acidic residues" evidence="1">
    <location>
        <begin position="9"/>
        <end position="23"/>
    </location>
</feature>